<name>A0A066YJ61_9ACTN</name>
<proteinExistence type="predicted"/>
<dbReference type="InterPro" id="IPR000873">
    <property type="entry name" value="AMP-dep_synth/lig_dom"/>
</dbReference>
<dbReference type="SUPFAM" id="SSF56801">
    <property type="entry name" value="Acetyl-CoA synthetase-like"/>
    <property type="match status" value="1"/>
</dbReference>
<dbReference type="GO" id="GO:0005829">
    <property type="term" value="C:cytosol"/>
    <property type="evidence" value="ECO:0007669"/>
    <property type="project" value="TreeGrafter"/>
</dbReference>
<dbReference type="Pfam" id="PF13193">
    <property type="entry name" value="AMP-binding_C"/>
    <property type="match status" value="1"/>
</dbReference>
<dbReference type="GO" id="GO:0031177">
    <property type="term" value="F:phosphopantetheine binding"/>
    <property type="evidence" value="ECO:0007669"/>
    <property type="project" value="TreeGrafter"/>
</dbReference>
<organism evidence="5 6">
    <name type="scientific">Kitasatospora cheerisanensis KCTC 2395</name>
    <dbReference type="NCBI Taxonomy" id="1348663"/>
    <lineage>
        <taxon>Bacteria</taxon>
        <taxon>Bacillati</taxon>
        <taxon>Actinomycetota</taxon>
        <taxon>Actinomycetes</taxon>
        <taxon>Kitasatosporales</taxon>
        <taxon>Streptomycetaceae</taxon>
        <taxon>Kitasatospora</taxon>
    </lineage>
</organism>
<dbReference type="PANTHER" id="PTHR45527">
    <property type="entry name" value="NONRIBOSOMAL PEPTIDE SYNTHETASE"/>
    <property type="match status" value="1"/>
</dbReference>
<feature type="compositionally biased region" description="Pro residues" evidence="1">
    <location>
        <begin position="951"/>
        <end position="962"/>
    </location>
</feature>
<dbReference type="AlphaFoldDB" id="A0A066YJ61"/>
<evidence type="ECO:0000313" key="5">
    <source>
        <dbReference type="EMBL" id="KDN81167.1"/>
    </source>
</evidence>
<sequence>MNAFTGRLPLSAAQHEVWVAHQLDPGRAAHNCAGYVDIRGTIDEPHLAEAVRTAVDEADALRVRFTADPDGRPWQLPLEDVPGLRVHDLSGTPDARAAAERWMREDLATAVDLSEGPLFAHTLLKVAPDHHLLHLRYHHIVLDGYGQALHWRRLAELYTARTEGRTAKPGNAVGLAELLAEDDAYRASEQYREDRAHWYADLADQPDPASLASADQPGPAASRFQPPARITGVDAVAGRHQVHWSVVVLAATAAYLHRLTQQQDLVLGLPVRARTTRAALTTPAMLANVLPLRVTVRPEQDFPTVLRHVAERAAEVLAHQRFRGEELRREARRTGAGGLAPAVVVNVVSFDGRLRLGELACSVHQLSSGPVADLGLEFFGGADGAELSLTFEPNPARHRAAALAGHRARFARFLNTLLAAPDHTPVGVLDLLTPADEATARIAGPVRDYRLERPLPAWIADQAARTPDATAVEAPDGSSLTYRQLLDRAHALAHHLRGRGIRPGDVVGIHEERSLDLVVGLLGILLAGAAYTPLDPEQPLARLALQIEDADVRVVLTRTDLAARLSGSCLETLPLDTLLPALPSAGPLPDAPGPDDPAYVIFTSGSTGRPKGVAVPHRGIVNRLLWMQDEYRLGADDKVLQKTPFTFDVSVWEFFWPLMTGATLHLIAPGAHRDPRAIADAVRRHSVTTAHFVPSMLDLFLAEPTAAELPTLRRVLCSGEALRPETVGRWFEQHGADGPELHNLYGPTEASVDVTHWQCRPEDATGPVPIGRAVANTTLYVLDRAGRRLPAGVPGELCIGGVQVALGYLNRPELTAAAFIPGPGDTGRLYRTGDLAVLGADGIVRYLGRLDHQLKVHGFRIEPGEIESALLAHPRIDRAVVTAPRAADGQLRLVAHLVATGPAPEHGELAAFLRERLPAHMVPAHFVPLPELPLLPNGKLDRNALPLPDTTAPPPAPRPPSPRRSACCTAPGRPSSAPTRSASTTPSSPSAATPCTPSGSAPRSNATAAPSTSPTCSRARRSANSPCWSARWPTVGRRASRSGC</sequence>
<feature type="compositionally biased region" description="Polar residues" evidence="1">
    <location>
        <begin position="1003"/>
        <end position="1027"/>
    </location>
</feature>
<keyword evidence="6" id="KW-1185">Reference proteome</keyword>
<dbReference type="PANTHER" id="PTHR45527:SF1">
    <property type="entry name" value="FATTY ACID SYNTHASE"/>
    <property type="match status" value="1"/>
</dbReference>
<evidence type="ECO:0000313" key="6">
    <source>
        <dbReference type="Proteomes" id="UP000027178"/>
    </source>
</evidence>
<dbReference type="InterPro" id="IPR045851">
    <property type="entry name" value="AMP-bd_C_sf"/>
</dbReference>
<comment type="caution">
    <text evidence="5">The sequence shown here is derived from an EMBL/GenBank/DDBJ whole genome shotgun (WGS) entry which is preliminary data.</text>
</comment>
<dbReference type="GO" id="GO:0043041">
    <property type="term" value="P:amino acid activation for nonribosomal peptide biosynthetic process"/>
    <property type="evidence" value="ECO:0007669"/>
    <property type="project" value="TreeGrafter"/>
</dbReference>
<dbReference type="InterPro" id="IPR020845">
    <property type="entry name" value="AMP-binding_CS"/>
</dbReference>
<feature type="domain" description="AMP-binding enzyme C-terminal" evidence="4">
    <location>
        <begin position="865"/>
        <end position="939"/>
    </location>
</feature>
<dbReference type="PROSITE" id="PS00455">
    <property type="entry name" value="AMP_BINDING"/>
    <property type="match status" value="1"/>
</dbReference>
<dbReference type="GO" id="GO:0009366">
    <property type="term" value="C:enterobactin synthetase complex"/>
    <property type="evidence" value="ECO:0007669"/>
    <property type="project" value="TreeGrafter"/>
</dbReference>
<dbReference type="HOGENOM" id="CLU_000022_2_4_11"/>
<dbReference type="InterPro" id="IPR025110">
    <property type="entry name" value="AMP-bd_C"/>
</dbReference>
<dbReference type="GO" id="GO:0008610">
    <property type="term" value="P:lipid biosynthetic process"/>
    <property type="evidence" value="ECO:0007669"/>
    <property type="project" value="UniProtKB-ARBA"/>
</dbReference>
<feature type="compositionally biased region" description="Low complexity" evidence="1">
    <location>
        <begin position="963"/>
        <end position="1002"/>
    </location>
</feature>
<gene>
    <name evidence="5" type="ORF">KCH_70790</name>
</gene>
<evidence type="ECO:0008006" key="7">
    <source>
        <dbReference type="Google" id="ProtNLM"/>
    </source>
</evidence>
<dbReference type="SUPFAM" id="SSF52777">
    <property type="entry name" value="CoA-dependent acyltransferases"/>
    <property type="match status" value="2"/>
</dbReference>
<dbReference type="Gene3D" id="3.30.300.30">
    <property type="match status" value="1"/>
</dbReference>
<reference evidence="5 6" key="1">
    <citation type="submission" date="2014-05" db="EMBL/GenBank/DDBJ databases">
        <title>Draft Genome Sequence of Kitasatospora cheerisanensis KCTC 2395.</title>
        <authorList>
            <person name="Nam D.H."/>
        </authorList>
    </citation>
    <scope>NUCLEOTIDE SEQUENCE [LARGE SCALE GENOMIC DNA]</scope>
    <source>
        <strain evidence="5 6">KCTC 2395</strain>
    </source>
</reference>
<dbReference type="Pfam" id="PF00501">
    <property type="entry name" value="AMP-binding"/>
    <property type="match status" value="1"/>
</dbReference>
<feature type="region of interest" description="Disordered" evidence="1">
    <location>
        <begin position="940"/>
        <end position="1044"/>
    </location>
</feature>
<dbReference type="InterPro" id="IPR042099">
    <property type="entry name" value="ANL_N_sf"/>
</dbReference>
<feature type="domain" description="Condensation" evidence="3">
    <location>
        <begin position="7"/>
        <end position="435"/>
    </location>
</feature>
<dbReference type="Gene3D" id="3.30.559.30">
    <property type="entry name" value="Nonribosomal peptide synthetase, condensation domain"/>
    <property type="match status" value="1"/>
</dbReference>
<dbReference type="OrthoDB" id="2472181at2"/>
<evidence type="ECO:0000256" key="1">
    <source>
        <dbReference type="SAM" id="MobiDB-lite"/>
    </source>
</evidence>
<dbReference type="FunFam" id="3.40.50.980:FF:000002">
    <property type="entry name" value="Enterobactin synthetase component F"/>
    <property type="match status" value="1"/>
</dbReference>
<dbReference type="FunFam" id="3.40.50.980:FF:000001">
    <property type="entry name" value="Non-ribosomal peptide synthetase"/>
    <property type="match status" value="1"/>
</dbReference>
<dbReference type="InterPro" id="IPR001242">
    <property type="entry name" value="Condensation_dom"/>
</dbReference>
<dbReference type="FunFam" id="3.40.50.12780:FF:000012">
    <property type="entry name" value="Non-ribosomal peptide synthetase"/>
    <property type="match status" value="1"/>
</dbReference>
<dbReference type="GO" id="GO:0047527">
    <property type="term" value="F:2,3-dihydroxybenzoate-serine ligase activity"/>
    <property type="evidence" value="ECO:0007669"/>
    <property type="project" value="TreeGrafter"/>
</dbReference>
<evidence type="ECO:0000259" key="2">
    <source>
        <dbReference type="Pfam" id="PF00501"/>
    </source>
</evidence>
<dbReference type="CDD" id="cd17646">
    <property type="entry name" value="A_NRPS_AB3403-like"/>
    <property type="match status" value="1"/>
</dbReference>
<evidence type="ECO:0000259" key="4">
    <source>
        <dbReference type="Pfam" id="PF13193"/>
    </source>
</evidence>
<feature type="domain" description="AMP-dependent synthetase/ligase" evidence="2">
    <location>
        <begin position="460"/>
        <end position="809"/>
    </location>
</feature>
<protein>
    <recommendedName>
        <fullName evidence="7">Amino acid adenylation domain-containing protein</fullName>
    </recommendedName>
</protein>
<evidence type="ECO:0000259" key="3">
    <source>
        <dbReference type="Pfam" id="PF00668"/>
    </source>
</evidence>
<dbReference type="Gene3D" id="3.40.50.12780">
    <property type="entry name" value="N-terminal domain of ligase-like"/>
    <property type="match status" value="1"/>
</dbReference>
<dbReference type="eggNOG" id="COG1020">
    <property type="taxonomic scope" value="Bacteria"/>
</dbReference>
<dbReference type="InterPro" id="IPR023213">
    <property type="entry name" value="CAT-like_dom_sf"/>
</dbReference>
<dbReference type="Pfam" id="PF00668">
    <property type="entry name" value="Condensation"/>
    <property type="match status" value="1"/>
</dbReference>
<dbReference type="GO" id="GO:0009239">
    <property type="term" value="P:enterobactin biosynthetic process"/>
    <property type="evidence" value="ECO:0007669"/>
    <property type="project" value="TreeGrafter"/>
</dbReference>
<dbReference type="InterPro" id="IPR010071">
    <property type="entry name" value="AA_adenyl_dom"/>
</dbReference>
<dbReference type="NCBIfam" id="TIGR01733">
    <property type="entry name" value="AA-adenyl-dom"/>
    <property type="match status" value="1"/>
</dbReference>
<dbReference type="PATRIC" id="fig|1348663.4.peg.6848"/>
<dbReference type="EMBL" id="JNBY01000152">
    <property type="protein sequence ID" value="KDN81167.1"/>
    <property type="molecule type" value="Genomic_DNA"/>
</dbReference>
<accession>A0A066YJ61</accession>
<dbReference type="Proteomes" id="UP000027178">
    <property type="component" value="Unassembled WGS sequence"/>
</dbReference>
<dbReference type="Gene3D" id="3.30.559.10">
    <property type="entry name" value="Chloramphenicol acetyltransferase-like domain"/>
    <property type="match status" value="1"/>
</dbReference>